<dbReference type="PROSITE" id="PS00138">
    <property type="entry name" value="SUBTILASE_SER"/>
    <property type="match status" value="1"/>
</dbReference>
<dbReference type="InterPro" id="IPR050819">
    <property type="entry name" value="Tripeptidyl-peptidase_I"/>
</dbReference>
<keyword evidence="8" id="KW-1133">Transmembrane helix</keyword>
<feature type="domain" description="Peptidase S53" evidence="9">
    <location>
        <begin position="247"/>
        <end position="671"/>
    </location>
</feature>
<reference evidence="10 11" key="1">
    <citation type="submission" date="2020-08" db="EMBL/GenBank/DDBJ databases">
        <title>Genomic Encyclopedia of Type Strains, Phase IV (KMG-V): Genome sequencing to study the core and pangenomes of soil and plant-associated prokaryotes.</title>
        <authorList>
            <person name="Whitman W."/>
        </authorList>
    </citation>
    <scope>NUCLEOTIDE SEQUENCE [LARGE SCALE GENOMIC DNA]</scope>
    <source>
        <strain evidence="10 11">X5P3</strain>
    </source>
</reference>
<proteinExistence type="predicted"/>
<keyword evidence="4" id="KW-0378">Hydrolase</keyword>
<dbReference type="PANTHER" id="PTHR14218:SF15">
    <property type="entry name" value="TRIPEPTIDYL-PEPTIDASE 1"/>
    <property type="match status" value="1"/>
</dbReference>
<dbReference type="Pfam" id="PF09286">
    <property type="entry name" value="Pro-kuma_activ"/>
    <property type="match status" value="1"/>
</dbReference>
<dbReference type="InterPro" id="IPR036852">
    <property type="entry name" value="Peptidase_S8/S53_dom_sf"/>
</dbReference>
<dbReference type="Proteomes" id="UP000584867">
    <property type="component" value="Unassembled WGS sequence"/>
</dbReference>
<dbReference type="PANTHER" id="PTHR14218">
    <property type="entry name" value="PROTEASE S8 TRIPEPTIDYL PEPTIDASE I CLN2"/>
    <property type="match status" value="1"/>
</dbReference>
<dbReference type="CDD" id="cd11377">
    <property type="entry name" value="Pro-peptidase_S53"/>
    <property type="match status" value="1"/>
</dbReference>
<evidence type="ECO:0000256" key="8">
    <source>
        <dbReference type="SAM" id="Phobius"/>
    </source>
</evidence>
<name>A0A7W7ZPH1_9BACT</name>
<sequence length="1086" mass="107576">MRPYLRSLAPVFSAFVLLAALLCLPLEAPLEAQTAANSAAAALQPMSQANRVSAQANLSQQTKLTGHIPAWATANRQTATPVDLSAPMNISLVLRRDPAVETAFEQLLADQQNPASPHYHQWLTPQQIGTLYGPTQADLDAITSWATGQGLKLVSVQPNRVIVELTGSTAAVASVFHTSFAYFNLGTETRFSAISEPSIPVAFSSVIQSVHGLTQAHYAPQSKMSLGQSPATTASRPQVNVGNNVNYILPNDFATIYGIASVYSGGDTGATIGSTPQHIAVIGRSRVAAADISNYETLAGLGNVQPNVVLAGTDPGSSNTDDASEATLDVQRVIGTAPGAQVDLVISKSTQSEDGVDIAMAYNINTLHDPVMTISFGSCEASNGQAETNLLNTQFQTAAGLGISTFISAGDAGAAGCETPFVAAVPPQSLGINALCASGYVTCVGGTEFNDAADISKYWSSTNSNSGNESAISYIPEGAWNEPDATNSSGVMTGYEVAAGGGGESVYIAKPSWQVGTGVPSGSFRYVPDVAFSAADHDGYFGCFAAGQGSCVSSSSGIPFIVFSGTSAAAPSMAGIAALLNTKLGVAQGNINPLLYSIAAATPSAFNDVTVATSGVTGCTTATPSMCNNSTPGPTTLTGGLAGFEVGTGYDEATGLGSLNVANFLTAAAAVGGAPAPASFSLTPSPLSLTLLAGATTGNTSTLTLMSLSGFSGTVALTCAVSTASGTAAGTCAIAPASVTLASGGTGTSMVTINTTTGTSGTLNVTVTGVSGSITVTSSPITVTVTTPPVPSFTLSAATPSLSLTAGATAGNTDTFTLASTNGFAGAVALTCAVSNTSGTAAGACAVAPTSVPLSLGGTGTSVLTVNTTAGTSGALNVTVTGSNGAITVTASIKVTVTAPAAPTFTFSASAPSLSFTSGATTGNSDTLTLTSTNGFVGPVAITCSISTSSAAFQPMCSAAPASVTLTAGGTGTSIISITSTTAQASAKIDPANFAQRWGLGGGAFLAMLLFFPSLRRRKALSSLAVFVVMLAGIASLSGCGGGSGGGSSSTSSTSKSSAGTYTVTVTGNGGTTASTVSTPFTVTIN</sequence>
<evidence type="ECO:0000256" key="5">
    <source>
        <dbReference type="ARBA" id="ARBA00022825"/>
    </source>
</evidence>
<comment type="cofactor">
    <cofactor evidence="1">
        <name>Ca(2+)</name>
        <dbReference type="ChEBI" id="CHEBI:29108"/>
    </cofactor>
</comment>
<dbReference type="InterPro" id="IPR015366">
    <property type="entry name" value="S53_propep"/>
</dbReference>
<dbReference type="InterPro" id="IPR023828">
    <property type="entry name" value="Peptidase_S8_Ser-AS"/>
</dbReference>
<keyword evidence="7" id="KW-0865">Zymogen</keyword>
<evidence type="ECO:0000256" key="4">
    <source>
        <dbReference type="ARBA" id="ARBA00022801"/>
    </source>
</evidence>
<keyword evidence="2" id="KW-0645">Protease</keyword>
<dbReference type="GO" id="GO:0006508">
    <property type="term" value="P:proteolysis"/>
    <property type="evidence" value="ECO:0007669"/>
    <property type="project" value="UniProtKB-KW"/>
</dbReference>
<evidence type="ECO:0000256" key="1">
    <source>
        <dbReference type="ARBA" id="ARBA00001913"/>
    </source>
</evidence>
<protein>
    <recommendedName>
        <fullName evidence="9">Peptidase S53 domain-containing protein</fullName>
    </recommendedName>
</protein>
<feature type="transmembrane region" description="Helical" evidence="8">
    <location>
        <begin position="1024"/>
        <end position="1044"/>
    </location>
</feature>
<dbReference type="GO" id="GO:0008240">
    <property type="term" value="F:tripeptidyl-peptidase activity"/>
    <property type="evidence" value="ECO:0007669"/>
    <property type="project" value="TreeGrafter"/>
</dbReference>
<keyword evidence="8" id="KW-0812">Transmembrane</keyword>
<keyword evidence="3" id="KW-0479">Metal-binding</keyword>
<dbReference type="SUPFAM" id="SSF54897">
    <property type="entry name" value="Protease propeptides/inhibitors"/>
    <property type="match status" value="1"/>
</dbReference>
<evidence type="ECO:0000313" key="11">
    <source>
        <dbReference type="Proteomes" id="UP000584867"/>
    </source>
</evidence>
<feature type="transmembrane region" description="Helical" evidence="8">
    <location>
        <begin position="994"/>
        <end position="1012"/>
    </location>
</feature>
<dbReference type="CDD" id="cd04056">
    <property type="entry name" value="Peptidases_S53"/>
    <property type="match status" value="1"/>
</dbReference>
<dbReference type="SUPFAM" id="SSF52743">
    <property type="entry name" value="Subtilisin-like"/>
    <property type="match status" value="1"/>
</dbReference>
<evidence type="ECO:0000256" key="6">
    <source>
        <dbReference type="ARBA" id="ARBA00022837"/>
    </source>
</evidence>
<dbReference type="SMART" id="SM00944">
    <property type="entry name" value="Pro-kuma_activ"/>
    <property type="match status" value="1"/>
</dbReference>
<evidence type="ECO:0000256" key="2">
    <source>
        <dbReference type="ARBA" id="ARBA00022670"/>
    </source>
</evidence>
<organism evidence="10 11">
    <name type="scientific">Granulicella mallensis</name>
    <dbReference type="NCBI Taxonomy" id="940614"/>
    <lineage>
        <taxon>Bacteria</taxon>
        <taxon>Pseudomonadati</taxon>
        <taxon>Acidobacteriota</taxon>
        <taxon>Terriglobia</taxon>
        <taxon>Terriglobales</taxon>
        <taxon>Acidobacteriaceae</taxon>
        <taxon>Granulicella</taxon>
    </lineage>
</organism>
<keyword evidence="6" id="KW-0106">Calcium</keyword>
<gene>
    <name evidence="10" type="ORF">HDF15_002095</name>
</gene>
<evidence type="ECO:0000313" key="10">
    <source>
        <dbReference type="EMBL" id="MBB5063750.1"/>
    </source>
</evidence>
<keyword evidence="5" id="KW-0720">Serine protease</keyword>
<dbReference type="AlphaFoldDB" id="A0A7W7ZPH1"/>
<dbReference type="GO" id="GO:0046872">
    <property type="term" value="F:metal ion binding"/>
    <property type="evidence" value="ECO:0007669"/>
    <property type="project" value="UniProtKB-KW"/>
</dbReference>
<evidence type="ECO:0000256" key="3">
    <source>
        <dbReference type="ARBA" id="ARBA00022723"/>
    </source>
</evidence>
<dbReference type="Gene3D" id="3.40.50.200">
    <property type="entry name" value="Peptidase S8/S53 domain"/>
    <property type="match status" value="1"/>
</dbReference>
<evidence type="ECO:0000256" key="7">
    <source>
        <dbReference type="ARBA" id="ARBA00023145"/>
    </source>
</evidence>
<dbReference type="PROSITE" id="PS51695">
    <property type="entry name" value="SEDOLISIN"/>
    <property type="match status" value="1"/>
</dbReference>
<comment type="caution">
    <text evidence="10">The sequence shown here is derived from an EMBL/GenBank/DDBJ whole genome shotgun (WGS) entry which is preliminary data.</text>
</comment>
<accession>A0A7W7ZPH1</accession>
<evidence type="ECO:0000259" key="9">
    <source>
        <dbReference type="PROSITE" id="PS51695"/>
    </source>
</evidence>
<keyword evidence="8" id="KW-0472">Membrane</keyword>
<dbReference type="EMBL" id="JACHIO010000007">
    <property type="protein sequence ID" value="MBB5063750.1"/>
    <property type="molecule type" value="Genomic_DNA"/>
</dbReference>
<dbReference type="RefSeq" id="WP_184255140.1">
    <property type="nucleotide sequence ID" value="NZ_JACHIO010000007.1"/>
</dbReference>
<dbReference type="InterPro" id="IPR030400">
    <property type="entry name" value="Sedolisin_dom"/>
</dbReference>
<dbReference type="GO" id="GO:0004252">
    <property type="term" value="F:serine-type endopeptidase activity"/>
    <property type="evidence" value="ECO:0007669"/>
    <property type="project" value="InterPro"/>
</dbReference>